<sequence>MKRGNLEHRILFVESAQGDAPWGTHREVQGRRAFFRLGLRQRQAIISGTTASEKQKGEGQGKGTPHRRTKG</sequence>
<comment type="caution">
    <text evidence="2">The sequence shown here is derived from an EMBL/GenBank/DDBJ whole genome shotgun (WGS) entry which is preliminary data.</text>
</comment>
<evidence type="ECO:0000313" key="2">
    <source>
        <dbReference type="EMBL" id="KXB78519.1"/>
    </source>
</evidence>
<dbReference type="AlphaFoldDB" id="A0A134BF50"/>
<feature type="region of interest" description="Disordered" evidence="1">
    <location>
        <begin position="45"/>
        <end position="71"/>
    </location>
</feature>
<evidence type="ECO:0000313" key="3">
    <source>
        <dbReference type="Proteomes" id="UP000070224"/>
    </source>
</evidence>
<name>A0A134BF50_9PORP</name>
<evidence type="ECO:0000256" key="1">
    <source>
        <dbReference type="SAM" id="MobiDB-lite"/>
    </source>
</evidence>
<reference evidence="3" key="1">
    <citation type="submission" date="2016-01" db="EMBL/GenBank/DDBJ databases">
        <authorList>
            <person name="Mitreva M."/>
            <person name="Pepin K.H."/>
            <person name="Mihindukulasuriya K.A."/>
            <person name="Fulton R."/>
            <person name="Fronick C."/>
            <person name="O'Laughlin M."/>
            <person name="Miner T."/>
            <person name="Herter B."/>
            <person name="Rosa B.A."/>
            <person name="Cordes M."/>
            <person name="Tomlinson C."/>
            <person name="Wollam A."/>
            <person name="Palsikar V.B."/>
            <person name="Mardis E.R."/>
            <person name="Wilson R.K."/>
        </authorList>
    </citation>
    <scope>NUCLEOTIDE SEQUENCE [LARGE SCALE GENOMIC DNA]</scope>
    <source>
        <strain evidence="3">KA00683</strain>
    </source>
</reference>
<protein>
    <submittedName>
        <fullName evidence="2">Uncharacterized protein</fullName>
    </submittedName>
</protein>
<proteinExistence type="predicted"/>
<gene>
    <name evidence="2" type="ORF">HMPREF3185_00168</name>
</gene>
<organism evidence="2 3">
    <name type="scientific">Porphyromonas somerae</name>
    <dbReference type="NCBI Taxonomy" id="322095"/>
    <lineage>
        <taxon>Bacteria</taxon>
        <taxon>Pseudomonadati</taxon>
        <taxon>Bacteroidota</taxon>
        <taxon>Bacteroidia</taxon>
        <taxon>Bacteroidales</taxon>
        <taxon>Porphyromonadaceae</taxon>
        <taxon>Porphyromonas</taxon>
    </lineage>
</organism>
<dbReference type="EMBL" id="LSDK01000013">
    <property type="protein sequence ID" value="KXB78519.1"/>
    <property type="molecule type" value="Genomic_DNA"/>
</dbReference>
<dbReference type="Proteomes" id="UP000070224">
    <property type="component" value="Unassembled WGS sequence"/>
</dbReference>
<accession>A0A134BF50</accession>
<keyword evidence="3" id="KW-1185">Reference proteome</keyword>